<dbReference type="Gramene" id="ONIVA08G05510.1">
    <property type="protein sequence ID" value="ONIVA08G05510.1"/>
    <property type="gene ID" value="ONIVA08G05510"/>
</dbReference>
<dbReference type="InterPro" id="IPR025315">
    <property type="entry name" value="DUF4220"/>
</dbReference>
<dbReference type="STRING" id="4536.A0A0E0I851"/>
<dbReference type="eggNOG" id="ENOG502RRQT">
    <property type="taxonomic scope" value="Eukaryota"/>
</dbReference>
<evidence type="ECO:0000256" key="1">
    <source>
        <dbReference type="SAM" id="MobiDB-lite"/>
    </source>
</evidence>
<dbReference type="AlphaFoldDB" id="A0A0E0I851"/>
<feature type="region of interest" description="Disordered" evidence="1">
    <location>
        <begin position="453"/>
        <end position="478"/>
    </location>
</feature>
<keyword evidence="5" id="KW-1185">Reference proteome</keyword>
<reference evidence="4" key="2">
    <citation type="submission" date="2018-04" db="EMBL/GenBank/DDBJ databases">
        <title>OnivRS2 (Oryza nivara Reference Sequence Version 2).</title>
        <authorList>
            <person name="Zhang J."/>
            <person name="Kudrna D."/>
            <person name="Lee S."/>
            <person name="Talag J."/>
            <person name="Rajasekar S."/>
            <person name="Welchert J."/>
            <person name="Hsing Y.-I."/>
            <person name="Wing R.A."/>
        </authorList>
    </citation>
    <scope>NUCLEOTIDE SEQUENCE [LARGE SCALE GENOMIC DNA]</scope>
    <source>
        <strain evidence="4">SL10</strain>
    </source>
</reference>
<evidence type="ECO:0000313" key="4">
    <source>
        <dbReference type="EnsemblPlants" id="ONIVA08G05510.1"/>
    </source>
</evidence>
<feature type="transmembrane region" description="Helical" evidence="2">
    <location>
        <begin position="303"/>
        <end position="325"/>
    </location>
</feature>
<feature type="transmembrane region" description="Helical" evidence="2">
    <location>
        <begin position="45"/>
        <end position="67"/>
    </location>
</feature>
<dbReference type="Pfam" id="PF13968">
    <property type="entry name" value="DUF4220"/>
    <property type="match status" value="1"/>
</dbReference>
<dbReference type="Pfam" id="PF04578">
    <property type="entry name" value="DUF594"/>
    <property type="match status" value="1"/>
</dbReference>
<dbReference type="PANTHER" id="PTHR31325">
    <property type="entry name" value="OS01G0798800 PROTEIN-RELATED"/>
    <property type="match status" value="1"/>
</dbReference>
<dbReference type="OMA" id="VWHLATN"/>
<feature type="transmembrane region" description="Helical" evidence="2">
    <location>
        <begin position="265"/>
        <end position="291"/>
    </location>
</feature>
<protein>
    <recommendedName>
        <fullName evidence="3">DUF4220 domain-containing protein</fullName>
    </recommendedName>
</protein>
<sequence>MAGVGVIMRAWNEWGIQALVLLSLTLQVSLLVLAEFRRRVNSGVLRFFIWSAYMMADGTAIYVLGHMSVTSSSPQHQLMAFWAPFLLLHLGGQDSITAYAIEDNRLWLRHLQTLAVQVAAAGYILYESSIVVSHSLLRWATMLMFVAGVVKYGERVWALRCADSSQMGKNYRTLQVSSRGFECSYYLDDKIISMPPWDTEAYLLIAHRMVEVPRNWLKGPPLDSLCQYPFASDLSGKDLYKVVEMQLSLMHDIFYTKVEVIHSNLYGLCIHMLPAMATTAAFLLFQLVILGREGHGYDRLDVAVTYVLLVGAVILETASLLRAMFSSWTCPLLVRWSRHKRGMEDNTVCNNLGHTITSLRRLVRAAQWRRRYWSCSMGQHNLLRLGVGSTTSRRSKMARWMGVEDWWNTKAYSWSIPVSEFIQELLVNQVLEREGTASSSISMVLDEQDQFPIPSKGEEEEEGSASHGSRPEADADDQLFDSKGRAELKRWGLYEGGQTFNGEERLTWSVEERILVWHLATNIYLTWWNKKQQKQDKQQPMAKAAEALSNYMMFLLAARPYMLSPTASRDSYVEMAYALTPAGGLRYDSAEQLASFLRTYGDTPEYDARGRLRHRYGSHLDFTTQHHLQLVLDTGCELGAKLISQDELQEAGADGKLGLIAQVWVEVLCHAGQQCSAYSHARQLSNGGELITVAALLVEYVTKRILTFPR</sequence>
<dbReference type="InterPro" id="IPR007658">
    <property type="entry name" value="DUF594"/>
</dbReference>
<keyword evidence="2" id="KW-0472">Membrane</keyword>
<feature type="transmembrane region" description="Helical" evidence="2">
    <location>
        <begin position="107"/>
        <end position="126"/>
    </location>
</feature>
<evidence type="ECO:0000313" key="5">
    <source>
        <dbReference type="Proteomes" id="UP000006591"/>
    </source>
</evidence>
<dbReference type="Proteomes" id="UP000006591">
    <property type="component" value="Chromosome 8"/>
</dbReference>
<evidence type="ECO:0000256" key="2">
    <source>
        <dbReference type="SAM" id="Phobius"/>
    </source>
</evidence>
<accession>A0A0E0I851</accession>
<reference evidence="4" key="1">
    <citation type="submission" date="2015-04" db="UniProtKB">
        <authorList>
            <consortium name="EnsemblPlants"/>
        </authorList>
    </citation>
    <scope>IDENTIFICATION</scope>
    <source>
        <strain evidence="4">SL10</strain>
    </source>
</reference>
<dbReference type="HOGENOM" id="CLU_009180_5_2_1"/>
<proteinExistence type="predicted"/>
<keyword evidence="2" id="KW-1133">Transmembrane helix</keyword>
<feature type="domain" description="DUF4220" evidence="3">
    <location>
        <begin position="50"/>
        <end position="384"/>
    </location>
</feature>
<evidence type="ECO:0000259" key="3">
    <source>
        <dbReference type="Pfam" id="PF13968"/>
    </source>
</evidence>
<dbReference type="EnsemblPlants" id="ONIVA08G05510.1">
    <property type="protein sequence ID" value="ONIVA08G05510.1"/>
    <property type="gene ID" value="ONIVA08G05510"/>
</dbReference>
<name>A0A0E0I851_ORYNI</name>
<organism evidence="4">
    <name type="scientific">Oryza nivara</name>
    <name type="common">Indian wild rice</name>
    <name type="synonym">Oryza sativa f. spontanea</name>
    <dbReference type="NCBI Taxonomy" id="4536"/>
    <lineage>
        <taxon>Eukaryota</taxon>
        <taxon>Viridiplantae</taxon>
        <taxon>Streptophyta</taxon>
        <taxon>Embryophyta</taxon>
        <taxon>Tracheophyta</taxon>
        <taxon>Spermatophyta</taxon>
        <taxon>Magnoliopsida</taxon>
        <taxon>Liliopsida</taxon>
        <taxon>Poales</taxon>
        <taxon>Poaceae</taxon>
        <taxon>BOP clade</taxon>
        <taxon>Oryzoideae</taxon>
        <taxon>Oryzeae</taxon>
        <taxon>Oryzinae</taxon>
        <taxon>Oryza</taxon>
    </lineage>
</organism>
<feature type="transmembrane region" description="Helical" evidence="2">
    <location>
        <begin position="79"/>
        <end position="100"/>
    </location>
</feature>
<feature type="transmembrane region" description="Helical" evidence="2">
    <location>
        <begin position="14"/>
        <end position="33"/>
    </location>
</feature>
<keyword evidence="2" id="KW-0812">Transmembrane</keyword>